<evidence type="ECO:0000256" key="8">
    <source>
        <dbReference type="ARBA" id="ARBA00022737"/>
    </source>
</evidence>
<dbReference type="UniPathway" id="UPA00047">
    <property type="reaction ID" value="UER00054"/>
</dbReference>
<dbReference type="GO" id="GO:0009097">
    <property type="term" value="P:isoleucine biosynthetic process"/>
    <property type="evidence" value="ECO:0007669"/>
    <property type="project" value="UniProtKB-UniRule"/>
</dbReference>
<dbReference type="GO" id="GO:0003941">
    <property type="term" value="F:L-serine ammonia-lyase activity"/>
    <property type="evidence" value="ECO:0007669"/>
    <property type="project" value="TreeGrafter"/>
</dbReference>
<comment type="similarity">
    <text evidence="4 12">Belongs to the serine/threonine dehydratase family.</text>
</comment>
<dbReference type="EC" id="4.3.1.19" evidence="12"/>
<accession>A0A6B2L2A2</accession>
<proteinExistence type="inferred from homology"/>
<dbReference type="CDD" id="cd04907">
    <property type="entry name" value="ACT_ThrD-I_2"/>
    <property type="match status" value="1"/>
</dbReference>
<dbReference type="PROSITE" id="PS51672">
    <property type="entry name" value="ACT_LIKE"/>
    <property type="match status" value="2"/>
</dbReference>
<comment type="subunit">
    <text evidence="5">Homotetramer.</text>
</comment>
<protein>
    <recommendedName>
        <fullName evidence="12">Threonine dehydratase</fullName>
        <ecNumber evidence="12">4.3.1.19</ecNumber>
    </recommendedName>
    <alternativeName>
        <fullName evidence="12">Threonine deaminase</fullName>
    </alternativeName>
</protein>
<dbReference type="InterPro" id="IPR038110">
    <property type="entry name" value="TD_ACT-like_sf"/>
</dbReference>
<dbReference type="FunFam" id="3.40.1020.10:FF:000001">
    <property type="entry name" value="L-threonine dehydratase"/>
    <property type="match status" value="1"/>
</dbReference>
<evidence type="ECO:0000256" key="1">
    <source>
        <dbReference type="ARBA" id="ARBA00001274"/>
    </source>
</evidence>
<feature type="domain" description="ACT-like" evidence="13">
    <location>
        <begin position="323"/>
        <end position="394"/>
    </location>
</feature>
<dbReference type="CDD" id="cd04906">
    <property type="entry name" value="ACT_ThrD-I_1"/>
    <property type="match status" value="1"/>
</dbReference>
<dbReference type="Pfam" id="PF00585">
    <property type="entry name" value="Thr_dehydrat_C"/>
    <property type="match status" value="2"/>
</dbReference>
<dbReference type="GO" id="GO:0030170">
    <property type="term" value="F:pyridoxal phosphate binding"/>
    <property type="evidence" value="ECO:0007669"/>
    <property type="project" value="InterPro"/>
</dbReference>
<dbReference type="InterPro" id="IPR005787">
    <property type="entry name" value="Thr_deHydtase_biosynth"/>
</dbReference>
<dbReference type="CDD" id="cd01562">
    <property type="entry name" value="Thr-dehyd"/>
    <property type="match status" value="1"/>
</dbReference>
<dbReference type="InterPro" id="IPR001926">
    <property type="entry name" value="TrpB-like_PALP"/>
</dbReference>
<dbReference type="EMBL" id="GIBP01002121">
    <property type="protein sequence ID" value="NDV31090.1"/>
    <property type="molecule type" value="Transcribed_RNA"/>
</dbReference>
<evidence type="ECO:0000256" key="9">
    <source>
        <dbReference type="ARBA" id="ARBA00022898"/>
    </source>
</evidence>
<evidence type="ECO:0000256" key="12">
    <source>
        <dbReference type="RuleBase" id="RU362012"/>
    </source>
</evidence>
<dbReference type="GO" id="GO:0004794">
    <property type="term" value="F:threonine deaminase activity"/>
    <property type="evidence" value="ECO:0007669"/>
    <property type="project" value="UniProtKB-UniRule"/>
</dbReference>
<dbReference type="AlphaFoldDB" id="A0A6B2L2A2"/>
<name>A0A6B2L2A2_9EUKA</name>
<keyword evidence="9 12" id="KW-0663">Pyridoxal phosphate</keyword>
<evidence type="ECO:0000256" key="4">
    <source>
        <dbReference type="ARBA" id="ARBA00010869"/>
    </source>
</evidence>
<comment type="pathway">
    <text evidence="3 12">Amino-acid biosynthesis; L-isoleucine biosynthesis; 2-oxobutanoate from L-threonine: step 1/1.</text>
</comment>
<comment type="catalytic activity">
    <reaction evidence="1 12">
        <text>L-threonine = 2-oxobutanoate + NH4(+)</text>
        <dbReference type="Rhea" id="RHEA:22108"/>
        <dbReference type="ChEBI" id="CHEBI:16763"/>
        <dbReference type="ChEBI" id="CHEBI:28938"/>
        <dbReference type="ChEBI" id="CHEBI:57926"/>
        <dbReference type="EC" id="4.3.1.19"/>
    </reaction>
</comment>
<dbReference type="PANTHER" id="PTHR48078">
    <property type="entry name" value="THREONINE DEHYDRATASE, MITOCHONDRIAL-RELATED"/>
    <property type="match status" value="1"/>
</dbReference>
<evidence type="ECO:0000256" key="10">
    <source>
        <dbReference type="ARBA" id="ARBA00023239"/>
    </source>
</evidence>
<organism evidence="14">
    <name type="scientific">Arcella intermedia</name>
    <dbReference type="NCBI Taxonomy" id="1963864"/>
    <lineage>
        <taxon>Eukaryota</taxon>
        <taxon>Amoebozoa</taxon>
        <taxon>Tubulinea</taxon>
        <taxon>Elardia</taxon>
        <taxon>Arcellinida</taxon>
        <taxon>Sphaerothecina</taxon>
        <taxon>Arcellidae</taxon>
        <taxon>Arcella</taxon>
    </lineage>
</organism>
<keyword evidence="8" id="KW-0677">Repeat</keyword>
<dbReference type="GO" id="GO:0006567">
    <property type="term" value="P:L-threonine catabolic process"/>
    <property type="evidence" value="ECO:0007669"/>
    <property type="project" value="TreeGrafter"/>
</dbReference>
<dbReference type="SUPFAM" id="SSF55021">
    <property type="entry name" value="ACT-like"/>
    <property type="match status" value="1"/>
</dbReference>
<dbReference type="InterPro" id="IPR045865">
    <property type="entry name" value="ACT-like_dom_sf"/>
</dbReference>
<evidence type="ECO:0000256" key="2">
    <source>
        <dbReference type="ARBA" id="ARBA00001933"/>
    </source>
</evidence>
<keyword evidence="6 12" id="KW-0028">Amino-acid biosynthesis</keyword>
<dbReference type="InterPro" id="IPR036052">
    <property type="entry name" value="TrpB-like_PALP_sf"/>
</dbReference>
<evidence type="ECO:0000256" key="3">
    <source>
        <dbReference type="ARBA" id="ARBA00004810"/>
    </source>
</evidence>
<comment type="cofactor">
    <cofactor evidence="2 12">
        <name>pyridoxal 5'-phosphate</name>
        <dbReference type="ChEBI" id="CHEBI:597326"/>
    </cofactor>
</comment>
<dbReference type="Gene3D" id="3.40.1020.10">
    <property type="entry name" value="Biosynthetic Threonine Deaminase, Domain 3"/>
    <property type="match status" value="1"/>
</dbReference>
<evidence type="ECO:0000256" key="6">
    <source>
        <dbReference type="ARBA" id="ARBA00022605"/>
    </source>
</evidence>
<feature type="domain" description="ACT-like" evidence="13">
    <location>
        <begin position="417"/>
        <end position="488"/>
    </location>
</feature>
<dbReference type="NCBIfam" id="TIGR01124">
    <property type="entry name" value="ilvA_2Cterm"/>
    <property type="match status" value="1"/>
</dbReference>
<dbReference type="FunFam" id="3.40.50.1100:FF:000008">
    <property type="entry name" value="L-threonine dehydratase"/>
    <property type="match status" value="1"/>
</dbReference>
<keyword evidence="11 12" id="KW-0100">Branched-chain amino acid biosynthesis</keyword>
<evidence type="ECO:0000256" key="5">
    <source>
        <dbReference type="ARBA" id="ARBA00011881"/>
    </source>
</evidence>
<dbReference type="PANTHER" id="PTHR48078:SF11">
    <property type="entry name" value="THREONINE DEHYDRATASE, MITOCHONDRIAL"/>
    <property type="match status" value="1"/>
</dbReference>
<reference evidence="14" key="1">
    <citation type="journal article" date="2020" name="J. Eukaryot. Microbiol.">
        <title>De novo Sequencing, Assembly and Annotation of the Transcriptome for the Free-Living Testate Amoeba Arcella intermedia.</title>
        <authorList>
            <person name="Ribeiro G.M."/>
            <person name="Porfirio-Sousa A.L."/>
            <person name="Maurer-Alcala X.X."/>
            <person name="Katz L.A."/>
            <person name="Lahr D.J.G."/>
        </authorList>
    </citation>
    <scope>NUCLEOTIDE SEQUENCE</scope>
</reference>
<sequence length="497" mass="55049">MILSSRVYEVAQETPLQYATTLSTKLKNSIYLKREDLQPVFSFKIRGAYNKISHLTEKQREKGIVCCSAGNHAQGVALASTKLKVKAKIVMPISTPSIKVDAVRHHGGDFSEIILYGDNFDEAQAEARRLESEEGYTMIAPFDDPLVIAGQGTCGLEILKQSMGKDIDAIFICCGGGGLLAGIAAIIKRIRPEIKVIGVEAADAPGMTQSLLAGRVVSLPTVGLFADGAAVKTIGRETFRLCSQFVDDMIIVSTDEICAAIKDGFNDTRIVLEPAGALAIAGVKRYISKNGIVGKSFVATASGANMDFDRMRFVADRADNRETLISVKIPEVPGSFRQLYEQIFPRNVTEFSYRYQESSFAHIFLSFHAKNAEDASKVLDKLREKEYEVIELSDNEMAKVHARHLAGGRSPNVKNEVLYRFEFPEKPGALNLFLQKISSSWNVSLFHYRNHGADVGRVLVGLQIPPEEQQKFDHFLQVLGYTYFDETDNPVYTRFLL</sequence>
<keyword evidence="7 12" id="KW-0412">Isoleucine biosynthesis</keyword>
<dbReference type="NCBIfam" id="NF006674">
    <property type="entry name" value="PRK09224.1"/>
    <property type="match status" value="1"/>
</dbReference>
<evidence type="ECO:0000256" key="7">
    <source>
        <dbReference type="ARBA" id="ARBA00022624"/>
    </source>
</evidence>
<dbReference type="InterPro" id="IPR001721">
    <property type="entry name" value="TD_ACT-like"/>
</dbReference>
<dbReference type="SUPFAM" id="SSF53686">
    <property type="entry name" value="Tryptophan synthase beta subunit-like PLP-dependent enzymes"/>
    <property type="match status" value="1"/>
</dbReference>
<evidence type="ECO:0000313" key="14">
    <source>
        <dbReference type="EMBL" id="NDV31090.1"/>
    </source>
</evidence>
<dbReference type="Pfam" id="PF00291">
    <property type="entry name" value="PALP"/>
    <property type="match status" value="1"/>
</dbReference>
<keyword evidence="10 12" id="KW-0456">Lyase</keyword>
<evidence type="ECO:0000259" key="13">
    <source>
        <dbReference type="PROSITE" id="PS51672"/>
    </source>
</evidence>
<dbReference type="GO" id="GO:0006565">
    <property type="term" value="P:L-serine catabolic process"/>
    <property type="evidence" value="ECO:0007669"/>
    <property type="project" value="TreeGrafter"/>
</dbReference>
<dbReference type="InterPro" id="IPR050147">
    <property type="entry name" value="Ser/Thr_Dehydratase"/>
</dbReference>
<dbReference type="PROSITE" id="PS00165">
    <property type="entry name" value="DEHYDRATASE_SER_THR"/>
    <property type="match status" value="1"/>
</dbReference>
<evidence type="ECO:0000256" key="11">
    <source>
        <dbReference type="ARBA" id="ARBA00023304"/>
    </source>
</evidence>
<dbReference type="Gene3D" id="3.40.50.1100">
    <property type="match status" value="2"/>
</dbReference>
<dbReference type="InterPro" id="IPR000634">
    <property type="entry name" value="Ser/Thr_deHydtase_PyrdxlP-BS"/>
</dbReference>